<comment type="caution">
    <text evidence="6">The sequence shown here is derived from an EMBL/GenBank/DDBJ whole genome shotgun (WGS) entry which is preliminary data.</text>
</comment>
<organism evidence="6 7">
    <name type="scientific">Streptomyces blastmyceticus</name>
    <dbReference type="NCBI Taxonomy" id="68180"/>
    <lineage>
        <taxon>Bacteria</taxon>
        <taxon>Bacillati</taxon>
        <taxon>Actinomycetota</taxon>
        <taxon>Actinomycetes</taxon>
        <taxon>Kitasatosporales</taxon>
        <taxon>Streptomycetaceae</taxon>
        <taxon>Streptomyces</taxon>
    </lineage>
</organism>
<dbReference type="InterPro" id="IPR001647">
    <property type="entry name" value="HTH_TetR"/>
</dbReference>
<proteinExistence type="predicted"/>
<dbReference type="RefSeq" id="WP_344116653.1">
    <property type="nucleotide sequence ID" value="NZ_BAAABW010000005.1"/>
</dbReference>
<dbReference type="InterPro" id="IPR011075">
    <property type="entry name" value="TetR_C"/>
</dbReference>
<keyword evidence="3" id="KW-0804">Transcription</keyword>
<dbReference type="PANTHER" id="PTHR47506">
    <property type="entry name" value="TRANSCRIPTIONAL REGULATORY PROTEIN"/>
    <property type="match status" value="1"/>
</dbReference>
<dbReference type="PRINTS" id="PR00455">
    <property type="entry name" value="HTHTETR"/>
</dbReference>
<reference evidence="6 7" key="1">
    <citation type="journal article" date="2019" name="Int. J. Syst. Evol. Microbiol.">
        <title>The Global Catalogue of Microorganisms (GCM) 10K type strain sequencing project: providing services to taxonomists for standard genome sequencing and annotation.</title>
        <authorList>
            <consortium name="The Broad Institute Genomics Platform"/>
            <consortium name="The Broad Institute Genome Sequencing Center for Infectious Disease"/>
            <person name="Wu L."/>
            <person name="Ma J."/>
        </authorList>
    </citation>
    <scope>NUCLEOTIDE SEQUENCE [LARGE SCALE GENOMIC DNA]</scope>
    <source>
        <strain evidence="6 7">JCM 4565</strain>
    </source>
</reference>
<dbReference type="Pfam" id="PF00440">
    <property type="entry name" value="TetR_N"/>
    <property type="match status" value="1"/>
</dbReference>
<evidence type="ECO:0000259" key="5">
    <source>
        <dbReference type="PROSITE" id="PS50977"/>
    </source>
</evidence>
<dbReference type="EMBL" id="BAAABW010000005">
    <property type="protein sequence ID" value="GAA0337133.1"/>
    <property type="molecule type" value="Genomic_DNA"/>
</dbReference>
<dbReference type="PANTHER" id="PTHR47506:SF1">
    <property type="entry name" value="HTH-TYPE TRANSCRIPTIONAL REGULATOR YJDC"/>
    <property type="match status" value="1"/>
</dbReference>
<evidence type="ECO:0000313" key="6">
    <source>
        <dbReference type="EMBL" id="GAA0337133.1"/>
    </source>
</evidence>
<sequence length="186" mass="20404">MDTTEVERRVLDAAEALFYEHGVQAVGMDRIRAASGVSLKRLYQGFPSKDTLVEACLRRRDRRWRDALADHVELRPADRDRPLAVFDWLYEWFTEPDFRGCAFINAFGELGTGSPAVADAVRDHKAEVHGYLLGLVRTAGVRDPERLAGQLAVLVDGAITTAAITGEPDAACRARDAAAVLLAPAE</sequence>
<dbReference type="SUPFAM" id="SSF46689">
    <property type="entry name" value="Homeodomain-like"/>
    <property type="match status" value="1"/>
</dbReference>
<protein>
    <submittedName>
        <fullName evidence="6">TetR/AcrR family transcriptional regulator</fullName>
    </submittedName>
</protein>
<keyword evidence="1" id="KW-0805">Transcription regulation</keyword>
<evidence type="ECO:0000256" key="3">
    <source>
        <dbReference type="ARBA" id="ARBA00023163"/>
    </source>
</evidence>
<name>A0ABN0WGQ3_9ACTN</name>
<accession>A0ABN0WGQ3</accession>
<evidence type="ECO:0000313" key="7">
    <source>
        <dbReference type="Proteomes" id="UP001500063"/>
    </source>
</evidence>
<dbReference type="PROSITE" id="PS50977">
    <property type="entry name" value="HTH_TETR_2"/>
    <property type="match status" value="1"/>
</dbReference>
<dbReference type="Pfam" id="PF16925">
    <property type="entry name" value="TetR_C_13"/>
    <property type="match status" value="1"/>
</dbReference>
<dbReference type="InterPro" id="IPR009057">
    <property type="entry name" value="Homeodomain-like_sf"/>
</dbReference>
<evidence type="ECO:0000256" key="1">
    <source>
        <dbReference type="ARBA" id="ARBA00023015"/>
    </source>
</evidence>
<dbReference type="SUPFAM" id="SSF48498">
    <property type="entry name" value="Tetracyclin repressor-like, C-terminal domain"/>
    <property type="match status" value="1"/>
</dbReference>
<keyword evidence="7" id="KW-1185">Reference proteome</keyword>
<dbReference type="Gene3D" id="1.10.357.10">
    <property type="entry name" value="Tetracycline Repressor, domain 2"/>
    <property type="match status" value="1"/>
</dbReference>
<dbReference type="Proteomes" id="UP001500063">
    <property type="component" value="Unassembled WGS sequence"/>
</dbReference>
<gene>
    <name evidence="6" type="ORF">GCM10010319_11400</name>
</gene>
<dbReference type="InterPro" id="IPR036271">
    <property type="entry name" value="Tet_transcr_reg_TetR-rel_C_sf"/>
</dbReference>
<evidence type="ECO:0000256" key="2">
    <source>
        <dbReference type="ARBA" id="ARBA00023125"/>
    </source>
</evidence>
<keyword evidence="2 4" id="KW-0238">DNA-binding</keyword>
<evidence type="ECO:0000256" key="4">
    <source>
        <dbReference type="PROSITE-ProRule" id="PRU00335"/>
    </source>
</evidence>
<feature type="DNA-binding region" description="H-T-H motif" evidence="4">
    <location>
        <begin position="27"/>
        <end position="46"/>
    </location>
</feature>
<feature type="domain" description="HTH tetR-type" evidence="5">
    <location>
        <begin position="4"/>
        <end position="64"/>
    </location>
</feature>